<dbReference type="PANTHER" id="PTHR21180">
    <property type="entry name" value="ENDONUCLEASE/EXONUCLEASE/PHOSPHATASE FAMILY DOMAIN-CONTAINING PROTEIN 1"/>
    <property type="match status" value="1"/>
</dbReference>
<keyword evidence="1 4" id="KW-0732">Signal</keyword>
<dbReference type="PANTHER" id="PTHR21180:SF32">
    <property type="entry name" value="ENDONUCLEASE_EXONUCLEASE_PHOSPHATASE FAMILY DOMAIN-CONTAINING PROTEIN 1"/>
    <property type="match status" value="1"/>
</dbReference>
<dbReference type="RefSeq" id="WP_160620057.1">
    <property type="nucleotide sequence ID" value="NZ_CP028271.1"/>
</dbReference>
<dbReference type="Gene3D" id="1.10.150.280">
    <property type="entry name" value="AF1531-like domain"/>
    <property type="match status" value="1"/>
</dbReference>
<dbReference type="SUPFAM" id="SSF47781">
    <property type="entry name" value="RuvA domain 2-like"/>
    <property type="match status" value="1"/>
</dbReference>
<evidence type="ECO:0000256" key="1">
    <source>
        <dbReference type="ARBA" id="ARBA00022729"/>
    </source>
</evidence>
<sequence length="113" mass="11852">MKKPYLAALCLSLSLGSGCWSLPVLATPTTEAAISSAALDDSTRQAATDAMVSINNASAQELAAVMNGVGIKKAEAIVSYREQFGPFTELEQLKEVPGIGSALVERNLARLKL</sequence>
<feature type="domain" description="Helix-hairpin-helix DNA-binding motif class 1" evidence="5">
    <location>
        <begin position="91"/>
        <end position="110"/>
    </location>
</feature>
<evidence type="ECO:0000256" key="2">
    <source>
        <dbReference type="ARBA" id="ARBA00022737"/>
    </source>
</evidence>
<dbReference type="EMBL" id="CP028271">
    <property type="protein sequence ID" value="QHM70152.1"/>
    <property type="molecule type" value="Genomic_DNA"/>
</dbReference>
<dbReference type="AlphaFoldDB" id="A0A6P1PVR2"/>
<dbReference type="FunFam" id="1.10.150.280:FF:000001">
    <property type="entry name" value="Competence protein ComEA helix-hairpin-helix repeat region"/>
    <property type="match status" value="1"/>
</dbReference>
<dbReference type="GO" id="GO:0006281">
    <property type="term" value="P:DNA repair"/>
    <property type="evidence" value="ECO:0007669"/>
    <property type="project" value="InterPro"/>
</dbReference>
<dbReference type="Pfam" id="PF12836">
    <property type="entry name" value="HHH_3"/>
    <property type="match status" value="1"/>
</dbReference>
<dbReference type="GO" id="GO:0003677">
    <property type="term" value="F:DNA binding"/>
    <property type="evidence" value="ECO:0007669"/>
    <property type="project" value="InterPro"/>
</dbReference>
<keyword evidence="2" id="KW-0677">Repeat</keyword>
<gene>
    <name evidence="6" type="primary">comEA</name>
    <name evidence="6" type="ORF">C7M51_00412</name>
</gene>
<dbReference type="GO" id="GO:0015627">
    <property type="term" value="C:type II protein secretion system complex"/>
    <property type="evidence" value="ECO:0007669"/>
    <property type="project" value="TreeGrafter"/>
</dbReference>
<evidence type="ECO:0000259" key="5">
    <source>
        <dbReference type="SMART" id="SM00278"/>
    </source>
</evidence>
<dbReference type="InterPro" id="IPR010994">
    <property type="entry name" value="RuvA_2-like"/>
</dbReference>
<dbReference type="SMART" id="SM00278">
    <property type="entry name" value="HhH1"/>
    <property type="match status" value="2"/>
</dbReference>
<dbReference type="GO" id="GO:0015628">
    <property type="term" value="P:protein secretion by the type II secretion system"/>
    <property type="evidence" value="ECO:0007669"/>
    <property type="project" value="TreeGrafter"/>
</dbReference>
<name>A0A6P1PVR2_9GAMM</name>
<protein>
    <recommendedName>
        <fullName evidence="3">Uncharacterized protein YbaV</fullName>
    </recommendedName>
</protein>
<evidence type="ECO:0000256" key="4">
    <source>
        <dbReference type="SAM" id="SignalP"/>
    </source>
</evidence>
<dbReference type="InterPro" id="IPR004509">
    <property type="entry name" value="Competence_ComEA_HhH"/>
</dbReference>
<evidence type="ECO:0000313" key="6">
    <source>
        <dbReference type="EMBL" id="QHM70152.1"/>
    </source>
</evidence>
<accession>A0A6P1PVR2</accession>
<dbReference type="OrthoDB" id="7510573at2"/>
<dbReference type="PROSITE" id="PS51257">
    <property type="entry name" value="PROKAR_LIPOPROTEIN"/>
    <property type="match status" value="1"/>
</dbReference>
<feature type="signal peptide" evidence="4">
    <location>
        <begin position="1"/>
        <end position="26"/>
    </location>
</feature>
<evidence type="ECO:0000313" key="7">
    <source>
        <dbReference type="Proteomes" id="UP000464053"/>
    </source>
</evidence>
<dbReference type="KEGG" id="mint:C7M51_00412"/>
<reference evidence="6 7" key="1">
    <citation type="submission" date="2018-03" db="EMBL/GenBank/DDBJ databases">
        <title>Pantoea intestinalis SRCM103226 isolated form the mealworm.</title>
        <authorList>
            <person name="Jeong D.-Y."/>
            <person name="Kim J.W."/>
        </authorList>
    </citation>
    <scope>NUCLEOTIDE SEQUENCE [LARGE SCALE GENOMIC DNA]</scope>
    <source>
        <strain evidence="6 7">SRCM103226</strain>
    </source>
</reference>
<dbReference type="NCBIfam" id="TIGR00426">
    <property type="entry name" value="competence protein ComEA helix-hairpin-helix repeat region"/>
    <property type="match status" value="1"/>
</dbReference>
<organism evidence="6 7">
    <name type="scientific">Mixta intestinalis</name>
    <dbReference type="NCBI Taxonomy" id="1615494"/>
    <lineage>
        <taxon>Bacteria</taxon>
        <taxon>Pseudomonadati</taxon>
        <taxon>Pseudomonadota</taxon>
        <taxon>Gammaproteobacteria</taxon>
        <taxon>Enterobacterales</taxon>
        <taxon>Erwiniaceae</taxon>
        <taxon>Mixta</taxon>
    </lineage>
</organism>
<evidence type="ECO:0000256" key="3">
    <source>
        <dbReference type="ARBA" id="ARBA00070757"/>
    </source>
</evidence>
<feature type="domain" description="Helix-hairpin-helix DNA-binding motif class 1" evidence="5">
    <location>
        <begin position="61"/>
        <end position="80"/>
    </location>
</feature>
<proteinExistence type="predicted"/>
<dbReference type="InterPro" id="IPR051675">
    <property type="entry name" value="Endo/Exo/Phosphatase_dom_1"/>
</dbReference>
<keyword evidence="7" id="KW-1185">Reference proteome</keyword>
<dbReference type="Proteomes" id="UP000464053">
    <property type="component" value="Chromosome"/>
</dbReference>
<dbReference type="InterPro" id="IPR003583">
    <property type="entry name" value="Hlx-hairpin-Hlx_DNA-bd_motif"/>
</dbReference>
<feature type="chain" id="PRO_5026783687" description="Uncharacterized protein YbaV" evidence="4">
    <location>
        <begin position="27"/>
        <end position="113"/>
    </location>
</feature>